<evidence type="ECO:0000313" key="1">
    <source>
        <dbReference type="EMBL" id="BFH73749.1"/>
    </source>
</evidence>
<dbReference type="Gene3D" id="3.40.190.200">
    <property type="match status" value="1"/>
</dbReference>
<dbReference type="EMBL" id="AP031322">
    <property type="protein sequence ID" value="BFH73749.1"/>
    <property type="molecule type" value="Genomic_DNA"/>
</dbReference>
<dbReference type="InterPro" id="IPR024533">
    <property type="entry name" value="DUF3834"/>
</dbReference>
<accession>A0AAT9GSE5</accession>
<organism evidence="1">
    <name type="scientific">Sulfurisphaera javensis</name>
    <dbReference type="NCBI Taxonomy" id="2049879"/>
    <lineage>
        <taxon>Archaea</taxon>
        <taxon>Thermoproteota</taxon>
        <taxon>Thermoprotei</taxon>
        <taxon>Sulfolobales</taxon>
        <taxon>Sulfolobaceae</taxon>
        <taxon>Sulfurisphaera</taxon>
    </lineage>
</organism>
<dbReference type="Pfam" id="PF12916">
    <property type="entry name" value="DUF3834"/>
    <property type="match status" value="1"/>
</dbReference>
<sequence length="231" mass="26089">MLVTAPFAGPVSFPLLVAKVFGKTDFELKNSCETNEIGDVVLDSVTNVAKLRLKGYKIVAGVYVRMYSLLGNKNSEVIYTIRQGTLADYNSRLYAKLTNKKEVVNTSPEEAVRKAKNEGKLALVGIEVELGEIFEDEMKKMNYLVPQCVIYSKVNASNVLKAYEEGIKIMRDKPEESAMIISSASKYYSLEVMRRIINIYNHQLTTNKDDLKRSLELYSLVKPEVKELEIN</sequence>
<protein>
    <submittedName>
        <fullName evidence="1">DUF3834 domain-containing protein</fullName>
    </submittedName>
</protein>
<reference evidence="1" key="1">
    <citation type="submission" date="2024-03" db="EMBL/GenBank/DDBJ databases">
        <title>Complete genome sequence of Sulfurisphaera javensis strain KD-1.</title>
        <authorList>
            <person name="Sakai H."/>
            <person name="Nur N."/>
            <person name="Suwanto A."/>
            <person name="Kurosawa N."/>
        </authorList>
    </citation>
    <scope>NUCLEOTIDE SEQUENCE</scope>
    <source>
        <strain evidence="1">KD-1</strain>
    </source>
</reference>
<proteinExistence type="predicted"/>
<dbReference type="RefSeq" id="WP_369609317.1">
    <property type="nucleotide sequence ID" value="NZ_AP031322.1"/>
</dbReference>
<dbReference type="GeneID" id="92354646"/>
<dbReference type="KEGG" id="sjv:SJAV_16930"/>
<name>A0AAT9GSE5_9CREN</name>
<gene>
    <name evidence="1" type="ORF">SJAV_16930</name>
</gene>
<dbReference type="AlphaFoldDB" id="A0AAT9GSE5"/>